<dbReference type="SUPFAM" id="SSF51366">
    <property type="entry name" value="Ribulose-phoshate binding barrel"/>
    <property type="match status" value="1"/>
</dbReference>
<dbReference type="Proteomes" id="UP000192610">
    <property type="component" value="Unassembled WGS sequence"/>
</dbReference>
<comment type="catalytic activity">
    <reaction evidence="6">
        <text>orotidine 5'-phosphate + H(+) = UMP + CO2</text>
        <dbReference type="Rhea" id="RHEA:11596"/>
        <dbReference type="ChEBI" id="CHEBI:15378"/>
        <dbReference type="ChEBI" id="CHEBI:16526"/>
        <dbReference type="ChEBI" id="CHEBI:57538"/>
        <dbReference type="ChEBI" id="CHEBI:57865"/>
        <dbReference type="EC" id="4.1.1.23"/>
    </reaction>
</comment>
<dbReference type="PANTHER" id="PTHR43375:SF1">
    <property type="entry name" value="OROTIDINE 5'-PHOSPHATE DECARBOXYLASE"/>
    <property type="match status" value="1"/>
</dbReference>
<dbReference type="OrthoDB" id="9808470at2"/>
<comment type="caution">
    <text evidence="9">The sequence shown here is derived from an EMBL/GenBank/DDBJ whole genome shotgun (WGS) entry which is preliminary data.</text>
</comment>
<evidence type="ECO:0000259" key="8">
    <source>
        <dbReference type="SMART" id="SM00934"/>
    </source>
</evidence>
<dbReference type="STRING" id="354355.SAMN05660816_06178"/>
<dbReference type="InterPro" id="IPR013785">
    <property type="entry name" value="Aldolase_TIM"/>
</dbReference>
<dbReference type="UniPathway" id="UPA00070">
    <property type="reaction ID" value="UER00120"/>
</dbReference>
<evidence type="ECO:0000256" key="6">
    <source>
        <dbReference type="ARBA" id="ARBA00049157"/>
    </source>
</evidence>
<proteinExistence type="inferred from homology"/>
<evidence type="ECO:0000256" key="1">
    <source>
        <dbReference type="ARBA" id="ARBA00004861"/>
    </source>
</evidence>
<organism evidence="9 10">
    <name type="scientific">Niastella yeongjuensis</name>
    <dbReference type="NCBI Taxonomy" id="354355"/>
    <lineage>
        <taxon>Bacteria</taxon>
        <taxon>Pseudomonadati</taxon>
        <taxon>Bacteroidota</taxon>
        <taxon>Chitinophagia</taxon>
        <taxon>Chitinophagales</taxon>
        <taxon>Chitinophagaceae</taxon>
        <taxon>Niastella</taxon>
    </lineage>
</organism>
<dbReference type="NCBIfam" id="TIGR02127">
    <property type="entry name" value="pyrF_sub2"/>
    <property type="match status" value="1"/>
</dbReference>
<dbReference type="Pfam" id="PF00215">
    <property type="entry name" value="OMPdecase"/>
    <property type="match status" value="1"/>
</dbReference>
<dbReference type="GO" id="GO:0044205">
    <property type="term" value="P:'de novo' UMP biosynthetic process"/>
    <property type="evidence" value="ECO:0007669"/>
    <property type="project" value="UniProtKB-UniPathway"/>
</dbReference>
<accession>A0A1V9F0G4</accession>
<dbReference type="AlphaFoldDB" id="A0A1V9F0G4"/>
<feature type="domain" description="Orotidine 5'-phosphate decarboxylase" evidence="8">
    <location>
        <begin position="16"/>
        <end position="251"/>
    </location>
</feature>
<evidence type="ECO:0000256" key="3">
    <source>
        <dbReference type="ARBA" id="ARBA00022793"/>
    </source>
</evidence>
<dbReference type="InterPro" id="IPR001754">
    <property type="entry name" value="OMPdeCOase_dom"/>
</dbReference>
<keyword evidence="10" id="KW-1185">Reference proteome</keyword>
<dbReference type="SMART" id="SM00934">
    <property type="entry name" value="OMPdecase"/>
    <property type="match status" value="1"/>
</dbReference>
<dbReference type="GO" id="GO:0004590">
    <property type="term" value="F:orotidine-5'-phosphate decarboxylase activity"/>
    <property type="evidence" value="ECO:0007669"/>
    <property type="project" value="UniProtKB-UniRule"/>
</dbReference>
<evidence type="ECO:0000256" key="4">
    <source>
        <dbReference type="ARBA" id="ARBA00022975"/>
    </source>
</evidence>
<evidence type="ECO:0000256" key="2">
    <source>
        <dbReference type="ARBA" id="ARBA00008847"/>
    </source>
</evidence>
<dbReference type="InterPro" id="IPR011995">
    <property type="entry name" value="OMPdecase_type-2"/>
</dbReference>
<dbReference type="PANTHER" id="PTHR43375">
    <property type="entry name" value="OROTIDINE 5'-PHOSPHATE DECARBOXYLASE"/>
    <property type="match status" value="1"/>
</dbReference>
<evidence type="ECO:0000256" key="7">
    <source>
        <dbReference type="NCBIfam" id="TIGR02127"/>
    </source>
</evidence>
<dbReference type="Gene3D" id="3.20.20.70">
    <property type="entry name" value="Aldolase class I"/>
    <property type="match status" value="1"/>
</dbReference>
<dbReference type="RefSeq" id="WP_081198441.1">
    <property type="nucleotide sequence ID" value="NZ_FOCZ01000018.1"/>
</dbReference>
<reference evidence="10" key="1">
    <citation type="submission" date="2016-04" db="EMBL/GenBank/DDBJ databases">
        <authorList>
            <person name="Chen L."/>
            <person name="Zhuang W."/>
            <person name="Wang G."/>
        </authorList>
    </citation>
    <scope>NUCLEOTIDE SEQUENCE [LARGE SCALE GENOMIC DNA]</scope>
    <source>
        <strain evidence="10">17621</strain>
    </source>
</reference>
<keyword evidence="5" id="KW-0456">Lyase</keyword>
<evidence type="ECO:0000313" key="10">
    <source>
        <dbReference type="Proteomes" id="UP000192610"/>
    </source>
</evidence>
<evidence type="ECO:0000256" key="5">
    <source>
        <dbReference type="ARBA" id="ARBA00023239"/>
    </source>
</evidence>
<name>A0A1V9F0G4_9BACT</name>
<comment type="pathway">
    <text evidence="1">Pyrimidine metabolism; UMP biosynthesis via de novo pathway; UMP from orotate: step 2/2.</text>
</comment>
<dbReference type="CDD" id="cd04725">
    <property type="entry name" value="OMP_decarboxylase_like"/>
    <property type="match status" value="1"/>
</dbReference>
<comment type="similarity">
    <text evidence="2">Belongs to the OMP decarboxylase family. Type 2 subfamily.</text>
</comment>
<evidence type="ECO:0000313" key="9">
    <source>
        <dbReference type="EMBL" id="OQP51849.1"/>
    </source>
</evidence>
<dbReference type="GO" id="GO:0006207">
    <property type="term" value="P:'de novo' pyrimidine nucleobase biosynthetic process"/>
    <property type="evidence" value="ECO:0007669"/>
    <property type="project" value="InterPro"/>
</dbReference>
<dbReference type="InterPro" id="IPR011060">
    <property type="entry name" value="RibuloseP-bd_barrel"/>
</dbReference>
<keyword evidence="4" id="KW-0665">Pyrimidine biosynthesis</keyword>
<dbReference type="EC" id="4.1.1.23" evidence="7"/>
<dbReference type="EMBL" id="LVXG01000010">
    <property type="protein sequence ID" value="OQP51849.1"/>
    <property type="molecule type" value="Genomic_DNA"/>
</dbReference>
<keyword evidence="3" id="KW-0210">Decarboxylase</keyword>
<sequence length="266" mass="29452">MTRQQLVEQIRTKRSYLVVGLDTDITRIPRHLLSAPDPVFEFNRQIIDATKDHCVGYKINTAFYEAQGLAGWQAMEKTAAYIPSTHFKIADAKRGDIGNTSSQYAKAFFEALPFDAITVAPYMGADSVLPFLEYKDKWTIVLGLTSNTGARDFELQKAGEELLYEKVLRTAAQWGNADQLMFVIGATQASEFTNIRAITPNHFYLVPGVGAQGGSLKEISEKAMNKDVGLLVNASRAVIYASGKEDFADKAKQVASEYQQEMAGYL</sequence>
<gene>
    <name evidence="9" type="ORF">A4H97_26980</name>
</gene>
<protein>
    <recommendedName>
        <fullName evidence="7">Orotidine-5'-phosphate decarboxylase</fullName>
        <ecNumber evidence="7">4.1.1.23</ecNumber>
    </recommendedName>
</protein>